<evidence type="ECO:0000256" key="1">
    <source>
        <dbReference type="ARBA" id="ARBA00023002"/>
    </source>
</evidence>
<dbReference type="PANTHER" id="PTHR43157:SF31">
    <property type="entry name" value="PHOSPHATIDYLINOSITOL-GLYCAN BIOSYNTHESIS CLASS F PROTEIN"/>
    <property type="match status" value="1"/>
</dbReference>
<dbReference type="Proteomes" id="UP000809587">
    <property type="component" value="Unassembled WGS sequence"/>
</dbReference>
<dbReference type="Pfam" id="PF00106">
    <property type="entry name" value="adh_short"/>
    <property type="match status" value="1"/>
</dbReference>
<name>A0ABS2J435_9ACTN</name>
<evidence type="ECO:0000313" key="4">
    <source>
        <dbReference type="Proteomes" id="UP000809587"/>
    </source>
</evidence>
<reference evidence="3 4" key="1">
    <citation type="submission" date="2021-02" db="EMBL/GenBank/DDBJ databases">
        <authorList>
            <person name="Lee D.-H."/>
        </authorList>
    </citation>
    <scope>NUCLEOTIDE SEQUENCE [LARGE SCALE GENOMIC DNA]</scope>
    <source>
        <strain evidence="3 4">MMS20-R2-29</strain>
    </source>
</reference>
<sequence length="273" mass="28884">MPLRQPPTVLITGATDGLGRGLAVALARRGATVLVHGRSAERIAATVRQVRATGGGEARGYQADFSSLAGVHALADQVAAAEPRLDVLINNAGIGADVPGGTARLESSDGFELRFAVNYLSTYLLSHRLLDLLRRSAPARVVNVSSAGQTPIDFTDVMLTRGYGGRRAYCQSKLAQIMFTFDLAAELQGSGVTVNALHPATYMPTKIVSTPISTIADGVEAVSRLALDADLDGVTGRYFDQLREAQAHPAAYDEADRARLRALSAELTNRSPV</sequence>
<dbReference type="PANTHER" id="PTHR43157">
    <property type="entry name" value="PHOSPHATIDYLINOSITOL-GLYCAN BIOSYNTHESIS CLASS F PROTEIN-RELATED"/>
    <property type="match status" value="1"/>
</dbReference>
<proteinExistence type="inferred from homology"/>
<comment type="caution">
    <text evidence="3">The sequence shown here is derived from an EMBL/GenBank/DDBJ whole genome shotgun (WGS) entry which is preliminary data.</text>
</comment>
<dbReference type="SUPFAM" id="SSF51735">
    <property type="entry name" value="NAD(P)-binding Rossmann-fold domains"/>
    <property type="match status" value="1"/>
</dbReference>
<accession>A0ABS2J435</accession>
<organism evidence="3 4">
    <name type="scientific">Micromonospora humidisoli</name>
    <dbReference type="NCBI Taxonomy" id="2807622"/>
    <lineage>
        <taxon>Bacteria</taxon>
        <taxon>Bacillati</taxon>
        <taxon>Actinomycetota</taxon>
        <taxon>Actinomycetes</taxon>
        <taxon>Micromonosporales</taxon>
        <taxon>Micromonosporaceae</taxon>
        <taxon>Micromonospora</taxon>
    </lineage>
</organism>
<evidence type="ECO:0000313" key="3">
    <source>
        <dbReference type="EMBL" id="MBM7081336.1"/>
    </source>
</evidence>
<comment type="similarity">
    <text evidence="2">Belongs to the short-chain dehydrogenases/reductases (SDR) family.</text>
</comment>
<dbReference type="Gene3D" id="3.40.50.720">
    <property type="entry name" value="NAD(P)-binding Rossmann-like Domain"/>
    <property type="match status" value="1"/>
</dbReference>
<dbReference type="PRINTS" id="PR00081">
    <property type="entry name" value="GDHRDH"/>
</dbReference>
<protein>
    <submittedName>
        <fullName evidence="3">SDR family NAD(P)-dependent oxidoreductase</fullName>
    </submittedName>
</protein>
<dbReference type="PRINTS" id="PR00080">
    <property type="entry name" value="SDRFAMILY"/>
</dbReference>
<dbReference type="InterPro" id="IPR002347">
    <property type="entry name" value="SDR_fam"/>
</dbReference>
<dbReference type="EMBL" id="JAFEUO010000001">
    <property type="protein sequence ID" value="MBM7081336.1"/>
    <property type="molecule type" value="Genomic_DNA"/>
</dbReference>
<keyword evidence="4" id="KW-1185">Reference proteome</keyword>
<dbReference type="RefSeq" id="WP_204956689.1">
    <property type="nucleotide sequence ID" value="NZ_JAFEUO010000001.1"/>
</dbReference>
<evidence type="ECO:0000256" key="2">
    <source>
        <dbReference type="RuleBase" id="RU000363"/>
    </source>
</evidence>
<dbReference type="InterPro" id="IPR036291">
    <property type="entry name" value="NAD(P)-bd_dom_sf"/>
</dbReference>
<gene>
    <name evidence="3" type="ORF">JQN84_02085</name>
</gene>
<keyword evidence="1" id="KW-0560">Oxidoreductase</keyword>